<evidence type="ECO:0000313" key="10">
    <source>
        <dbReference type="Proteomes" id="UP000440066"/>
    </source>
</evidence>
<keyword evidence="6 7" id="KW-0472">Membrane</keyword>
<evidence type="ECO:0000256" key="6">
    <source>
        <dbReference type="ARBA" id="ARBA00023136"/>
    </source>
</evidence>
<dbReference type="RefSeq" id="WP_153832065.1">
    <property type="nucleotide sequence ID" value="NZ_WJQT01000005.1"/>
</dbReference>
<proteinExistence type="inferred from homology"/>
<reference evidence="9 10" key="1">
    <citation type="submission" date="2019-11" db="EMBL/GenBank/DDBJ databases">
        <title>Characterisation of Fundicoccus ignavus gen. nov. sp. nov., a novel genus of the family Aerococcaceae from bulk tank milk.</title>
        <authorList>
            <person name="Siebert A."/>
            <person name="Huptas C."/>
            <person name="Wenning M."/>
            <person name="Scherer S."/>
            <person name="Doll E.V."/>
        </authorList>
    </citation>
    <scope>NUCLEOTIDE SEQUENCE [LARGE SCALE GENOMIC DNA]</scope>
    <source>
        <strain evidence="9 10">DSM 109652</strain>
    </source>
</reference>
<evidence type="ECO:0000256" key="3">
    <source>
        <dbReference type="ARBA" id="ARBA00022475"/>
    </source>
</evidence>
<gene>
    <name evidence="9" type="ORF">GF867_05295</name>
</gene>
<evidence type="ECO:0000256" key="1">
    <source>
        <dbReference type="ARBA" id="ARBA00004651"/>
    </source>
</evidence>
<dbReference type="PANTHER" id="PTHR43744">
    <property type="entry name" value="ABC TRANSPORTER PERMEASE PROTEIN MG189-RELATED-RELATED"/>
    <property type="match status" value="1"/>
</dbReference>
<comment type="subcellular location">
    <subcellularLocation>
        <location evidence="1 7">Cell membrane</location>
        <topology evidence="1 7">Multi-pass membrane protein</topology>
    </subcellularLocation>
</comment>
<comment type="caution">
    <text evidence="9">The sequence shown here is derived from an EMBL/GenBank/DDBJ whole genome shotgun (WGS) entry which is preliminary data.</text>
</comment>
<feature type="domain" description="ABC transmembrane type-1" evidence="8">
    <location>
        <begin position="87"/>
        <end position="295"/>
    </location>
</feature>
<dbReference type="PROSITE" id="PS50928">
    <property type="entry name" value="ABC_TM1"/>
    <property type="match status" value="1"/>
</dbReference>
<dbReference type="InterPro" id="IPR000515">
    <property type="entry name" value="MetI-like"/>
</dbReference>
<dbReference type="AlphaFoldDB" id="A0A844BY65"/>
<feature type="transmembrane region" description="Helical" evidence="7">
    <location>
        <begin position="195"/>
        <end position="217"/>
    </location>
</feature>
<dbReference type="GO" id="GO:0055085">
    <property type="term" value="P:transmembrane transport"/>
    <property type="evidence" value="ECO:0007669"/>
    <property type="project" value="InterPro"/>
</dbReference>
<dbReference type="Proteomes" id="UP000440066">
    <property type="component" value="Unassembled WGS sequence"/>
</dbReference>
<evidence type="ECO:0000313" key="9">
    <source>
        <dbReference type="EMBL" id="MRJ46978.1"/>
    </source>
</evidence>
<dbReference type="GO" id="GO:0005886">
    <property type="term" value="C:plasma membrane"/>
    <property type="evidence" value="ECO:0007669"/>
    <property type="project" value="UniProtKB-SubCell"/>
</dbReference>
<evidence type="ECO:0000259" key="8">
    <source>
        <dbReference type="PROSITE" id="PS50928"/>
    </source>
</evidence>
<evidence type="ECO:0000256" key="7">
    <source>
        <dbReference type="RuleBase" id="RU363032"/>
    </source>
</evidence>
<evidence type="ECO:0000256" key="5">
    <source>
        <dbReference type="ARBA" id="ARBA00022989"/>
    </source>
</evidence>
<dbReference type="CDD" id="cd06261">
    <property type="entry name" value="TM_PBP2"/>
    <property type="match status" value="1"/>
</dbReference>
<keyword evidence="5 7" id="KW-1133">Transmembrane helix</keyword>
<keyword evidence="2 7" id="KW-0813">Transport</keyword>
<feature type="transmembrane region" description="Helical" evidence="7">
    <location>
        <begin position="21"/>
        <end position="43"/>
    </location>
</feature>
<feature type="transmembrane region" description="Helical" evidence="7">
    <location>
        <begin position="156"/>
        <end position="174"/>
    </location>
</feature>
<evidence type="ECO:0000256" key="4">
    <source>
        <dbReference type="ARBA" id="ARBA00022692"/>
    </source>
</evidence>
<accession>A0A844BY65</accession>
<dbReference type="SUPFAM" id="SSF161098">
    <property type="entry name" value="MetI-like"/>
    <property type="match status" value="1"/>
</dbReference>
<evidence type="ECO:0000256" key="2">
    <source>
        <dbReference type="ARBA" id="ARBA00022448"/>
    </source>
</evidence>
<dbReference type="PANTHER" id="PTHR43744:SF9">
    <property type="entry name" value="POLYGALACTURONAN_RHAMNOGALACTURONAN TRANSPORT SYSTEM PERMEASE PROTEIN YTCP"/>
    <property type="match status" value="1"/>
</dbReference>
<name>A0A844BY65_9LACT</name>
<comment type="similarity">
    <text evidence="7">Belongs to the binding-protein-dependent transport system permease family.</text>
</comment>
<feature type="transmembrane region" description="Helical" evidence="7">
    <location>
        <begin position="276"/>
        <end position="295"/>
    </location>
</feature>
<feature type="transmembrane region" description="Helical" evidence="7">
    <location>
        <begin position="123"/>
        <end position="144"/>
    </location>
</feature>
<protein>
    <submittedName>
        <fullName evidence="9">ABC transporter permease subunit</fullName>
    </submittedName>
</protein>
<dbReference type="Pfam" id="PF00528">
    <property type="entry name" value="BPD_transp_1"/>
    <property type="match status" value="1"/>
</dbReference>
<dbReference type="EMBL" id="WJQT01000005">
    <property type="protein sequence ID" value="MRJ46978.1"/>
    <property type="molecule type" value="Genomic_DNA"/>
</dbReference>
<organism evidence="9 10">
    <name type="scientific">Fundicoccus ignavus</name>
    <dbReference type="NCBI Taxonomy" id="2664442"/>
    <lineage>
        <taxon>Bacteria</taxon>
        <taxon>Bacillati</taxon>
        <taxon>Bacillota</taxon>
        <taxon>Bacilli</taxon>
        <taxon>Lactobacillales</taxon>
        <taxon>Aerococcaceae</taxon>
        <taxon>Fundicoccus</taxon>
    </lineage>
</organism>
<dbReference type="Gene3D" id="1.10.3720.10">
    <property type="entry name" value="MetI-like"/>
    <property type="match status" value="1"/>
</dbReference>
<keyword evidence="3" id="KW-1003">Cell membrane</keyword>
<sequence>MTAILKKRKRARKGPLNTQPTITDVLLGIVMLFVIVVTLYPFLNVLAVSLNDATDTARGGLHIFPRAFTLQNYKEIFSSNNNLLLAFRNSVLRTIIGTICATFCCAVLAYVLSRKHFVFRKPLTIMLMLTMYVSGGLIPSYLLIRNLGLINNFAVYIIPGLISAFNVIVIRSFIEGLPDALEESARIDGASDFTIFIKIIMPLCMPVLATIALFVAVGQWNSWFDTYLYARSNTNLTTLQYELMKIMDNSSSISANDVSSMNQTASLIPRTTPESIKMAITIIATVPILIVYPFLQKYFVTGLTLGAVKS</sequence>
<keyword evidence="4 7" id="KW-0812">Transmembrane</keyword>
<dbReference type="InterPro" id="IPR035906">
    <property type="entry name" value="MetI-like_sf"/>
</dbReference>
<feature type="transmembrane region" description="Helical" evidence="7">
    <location>
        <begin position="91"/>
        <end position="111"/>
    </location>
</feature>